<keyword evidence="7" id="KW-1133">Transmembrane helix</keyword>
<evidence type="ECO:0000256" key="3">
    <source>
        <dbReference type="ARBA" id="ARBA00022528"/>
    </source>
</evidence>
<comment type="caution">
    <text evidence="11">The sequence shown here is derived from an EMBL/GenBank/DDBJ whole genome shotgun (WGS) entry which is preliminary data.</text>
</comment>
<comment type="similarity">
    <text evidence="9">Belongs to the ELIP/psbS family.</text>
</comment>
<evidence type="ECO:0000256" key="10">
    <source>
        <dbReference type="SAM" id="MobiDB-lite"/>
    </source>
</evidence>
<dbReference type="AlphaFoldDB" id="A0A835EQ92"/>
<evidence type="ECO:0000256" key="8">
    <source>
        <dbReference type="ARBA" id="ARBA00023136"/>
    </source>
</evidence>
<dbReference type="OrthoDB" id="765963at2759"/>
<sequence>MATTTVMASAASSLAFAATAGRLPALLPATKLSPRRRAPLTVVRAQKAEDAETTKPAAEVKKPAGLWDALAFSGPAPERINGRLAMVGFVSALAVEASRGDGLLAQAGNGAGLTWFAYTAVVLSAASLAPLLQGETVEGRSGGLFTADAEIWNGRLAMLGLVALAATEYLTGVPFVHAPHSPALAWLLLPWRHSPLTLTTHTSPSRGAPCVVLESSATFRRRSEPPPLLRGVLAVHVDGDEVFDPASLHVARMYTHPLVLTFSLSHRRRGLRRGHYRRPRHGRCSSSYKSWHPPRCQSSHTSKQASELEKRRDLKHPRCDSIVSQPPLAQQAPMAATVMASMGSLTFAAAAGVSAIRVPASSLAPRRRALVVRAQADDAEPTKEETSTTTTSPSSSTSPTTSTPTPAAKSPGLWDALAFSGPAPERINGRLAMVGFVSALAVEASRGDGLLAQAGSGAGLTWFAATAAVLSVASLVPVLKGDTAESRGDGVMNADAELWNGRFAMLGLVALAFTEYLTGAPFINA</sequence>
<feature type="compositionally biased region" description="Basic residues" evidence="10">
    <location>
        <begin position="271"/>
        <end position="283"/>
    </location>
</feature>
<comment type="subcellular location">
    <subcellularLocation>
        <location evidence="1">Membrane</location>
        <topology evidence="1">Multi-pass membrane protein</topology>
    </subcellularLocation>
    <subcellularLocation>
        <location evidence="2">Plastid</location>
        <location evidence="2">Chloroplast</location>
    </subcellularLocation>
</comment>
<keyword evidence="3" id="KW-0150">Chloroplast</keyword>
<feature type="compositionally biased region" description="Polar residues" evidence="10">
    <location>
        <begin position="296"/>
        <end position="305"/>
    </location>
</feature>
<dbReference type="GO" id="GO:0016020">
    <property type="term" value="C:membrane"/>
    <property type="evidence" value="ECO:0007669"/>
    <property type="project" value="UniProtKB-SubCell"/>
</dbReference>
<evidence type="ECO:0000256" key="4">
    <source>
        <dbReference type="ARBA" id="ARBA00022640"/>
    </source>
</evidence>
<dbReference type="EMBL" id="JACEFO010001741">
    <property type="protein sequence ID" value="KAF8713492.1"/>
    <property type="molecule type" value="Genomic_DNA"/>
</dbReference>
<evidence type="ECO:0000313" key="11">
    <source>
        <dbReference type="EMBL" id="KAF8713492.1"/>
    </source>
</evidence>
<evidence type="ECO:0000256" key="7">
    <source>
        <dbReference type="ARBA" id="ARBA00022989"/>
    </source>
</evidence>
<dbReference type="GO" id="GO:0009507">
    <property type="term" value="C:chloroplast"/>
    <property type="evidence" value="ECO:0007669"/>
    <property type="project" value="UniProtKB-SubCell"/>
</dbReference>
<dbReference type="Proteomes" id="UP000636709">
    <property type="component" value="Unassembled WGS sequence"/>
</dbReference>
<evidence type="ECO:0000256" key="1">
    <source>
        <dbReference type="ARBA" id="ARBA00004141"/>
    </source>
</evidence>
<gene>
    <name evidence="11" type="ORF">HU200_028270</name>
</gene>
<evidence type="ECO:0000256" key="6">
    <source>
        <dbReference type="ARBA" id="ARBA00022946"/>
    </source>
</evidence>
<feature type="region of interest" description="Disordered" evidence="10">
    <location>
        <begin position="373"/>
        <end position="411"/>
    </location>
</feature>
<dbReference type="Pfam" id="PF00504">
    <property type="entry name" value="Chloroa_b-bind"/>
    <property type="match status" value="2"/>
</dbReference>
<name>A0A835EQ92_9POAL</name>
<evidence type="ECO:0000256" key="5">
    <source>
        <dbReference type="ARBA" id="ARBA00022692"/>
    </source>
</evidence>
<feature type="region of interest" description="Disordered" evidence="10">
    <location>
        <begin position="271"/>
        <end position="329"/>
    </location>
</feature>
<proteinExistence type="inferred from homology"/>
<feature type="compositionally biased region" description="Basic and acidic residues" evidence="10">
    <location>
        <begin position="306"/>
        <end position="319"/>
    </location>
</feature>
<dbReference type="SUPFAM" id="SSF103511">
    <property type="entry name" value="Chlorophyll a-b binding protein"/>
    <property type="match status" value="2"/>
</dbReference>
<keyword evidence="6" id="KW-0809">Transit peptide</keyword>
<protein>
    <submittedName>
        <fullName evidence="11">Uncharacterized protein</fullName>
    </submittedName>
</protein>
<dbReference type="Gene3D" id="1.10.3460.10">
    <property type="entry name" value="Chlorophyll a/b binding protein domain"/>
    <property type="match status" value="2"/>
</dbReference>
<dbReference type="PANTHER" id="PTHR14154">
    <property type="entry name" value="UPF0041 BRAIN PROTEIN 44-RELATED"/>
    <property type="match status" value="1"/>
</dbReference>
<feature type="compositionally biased region" description="Low complexity" evidence="10">
    <location>
        <begin position="387"/>
        <end position="411"/>
    </location>
</feature>
<evidence type="ECO:0000313" key="12">
    <source>
        <dbReference type="Proteomes" id="UP000636709"/>
    </source>
</evidence>
<organism evidence="11 12">
    <name type="scientific">Digitaria exilis</name>
    <dbReference type="NCBI Taxonomy" id="1010633"/>
    <lineage>
        <taxon>Eukaryota</taxon>
        <taxon>Viridiplantae</taxon>
        <taxon>Streptophyta</taxon>
        <taxon>Embryophyta</taxon>
        <taxon>Tracheophyta</taxon>
        <taxon>Spermatophyta</taxon>
        <taxon>Magnoliopsida</taxon>
        <taxon>Liliopsida</taxon>
        <taxon>Poales</taxon>
        <taxon>Poaceae</taxon>
        <taxon>PACMAD clade</taxon>
        <taxon>Panicoideae</taxon>
        <taxon>Panicodae</taxon>
        <taxon>Paniceae</taxon>
        <taxon>Anthephorinae</taxon>
        <taxon>Digitaria</taxon>
    </lineage>
</organism>
<accession>A0A835EQ92</accession>
<reference evidence="11" key="1">
    <citation type="submission" date="2020-07" db="EMBL/GenBank/DDBJ databases">
        <title>Genome sequence and genetic diversity analysis of an under-domesticated orphan crop, white fonio (Digitaria exilis).</title>
        <authorList>
            <person name="Bennetzen J.L."/>
            <person name="Chen S."/>
            <person name="Ma X."/>
            <person name="Wang X."/>
            <person name="Yssel A.E.J."/>
            <person name="Chaluvadi S.R."/>
            <person name="Johnson M."/>
            <person name="Gangashetty P."/>
            <person name="Hamidou F."/>
            <person name="Sanogo M.D."/>
            <person name="Zwaenepoel A."/>
            <person name="Wallace J."/>
            <person name="Van De Peer Y."/>
            <person name="Van Deynze A."/>
        </authorList>
    </citation>
    <scope>NUCLEOTIDE SEQUENCE</scope>
    <source>
        <tissue evidence="11">Leaves</tissue>
    </source>
</reference>
<keyword evidence="5" id="KW-0812">Transmembrane</keyword>
<dbReference type="InterPro" id="IPR022796">
    <property type="entry name" value="Chloroa_b-bind"/>
</dbReference>
<keyword evidence="8" id="KW-0472">Membrane</keyword>
<evidence type="ECO:0000256" key="2">
    <source>
        <dbReference type="ARBA" id="ARBA00004229"/>
    </source>
</evidence>
<evidence type="ECO:0000256" key="9">
    <source>
        <dbReference type="ARBA" id="ARBA00037956"/>
    </source>
</evidence>
<keyword evidence="4" id="KW-0934">Plastid</keyword>
<keyword evidence="12" id="KW-1185">Reference proteome</keyword>